<evidence type="ECO:0000313" key="1">
    <source>
        <dbReference type="EMBL" id="SES69333.1"/>
    </source>
</evidence>
<dbReference type="STRING" id="29364.SAMN04487772_10257"/>
<protein>
    <submittedName>
        <fullName evidence="1">Uncharacterized protein</fullName>
    </submittedName>
</protein>
<gene>
    <name evidence="1" type="ORF">SAMN04487772_10257</name>
</gene>
<dbReference type="EMBL" id="FOHN01000002">
    <property type="protein sequence ID" value="SES69333.1"/>
    <property type="molecule type" value="Genomic_DNA"/>
</dbReference>
<sequence>MGLIEFCKRATQRKSRKIITKRKVEEFRGCGKECTAEQLIEAFHQQPVISSLGEVLSLDLLLTAKGNKFKFELLHKDFEAAAYILSKVYSAPDSFRFYKKWLLVSGTVISCNDIDRIVRNRIKQSETVTSIVKKAIEVVKENWIVDKFPNRTGECFETTMYATSDTEFQEPYVHTCEYLGDGKWDSPSGFYVAAWKIVEPYVPGDVNSFNVR</sequence>
<keyword evidence="2" id="KW-1185">Reference proteome</keyword>
<dbReference type="Proteomes" id="UP000199800">
    <property type="component" value="Unassembled WGS sequence"/>
</dbReference>
<reference evidence="1 2" key="1">
    <citation type="submission" date="2016-10" db="EMBL/GenBank/DDBJ databases">
        <authorList>
            <person name="de Groot N.N."/>
        </authorList>
    </citation>
    <scope>NUCLEOTIDE SEQUENCE [LARGE SCALE GENOMIC DNA]</scope>
    <source>
        <strain evidence="1 2">DSM 1801</strain>
    </source>
</reference>
<dbReference type="AlphaFoldDB" id="A0A1H9YJT5"/>
<name>A0A1H9YJT5_9FIRM</name>
<proteinExistence type="predicted"/>
<organism evidence="1 2">
    <name type="scientific">[Clostridium] polysaccharolyticum</name>
    <dbReference type="NCBI Taxonomy" id="29364"/>
    <lineage>
        <taxon>Bacteria</taxon>
        <taxon>Bacillati</taxon>
        <taxon>Bacillota</taxon>
        <taxon>Clostridia</taxon>
        <taxon>Lachnospirales</taxon>
        <taxon>Lachnospiraceae</taxon>
    </lineage>
</organism>
<accession>A0A1H9YJT5</accession>
<dbReference type="RefSeq" id="WP_092475424.1">
    <property type="nucleotide sequence ID" value="NZ_FOHN01000002.1"/>
</dbReference>
<evidence type="ECO:0000313" key="2">
    <source>
        <dbReference type="Proteomes" id="UP000199800"/>
    </source>
</evidence>